<feature type="transmembrane region" description="Helical" evidence="9">
    <location>
        <begin position="12"/>
        <end position="42"/>
    </location>
</feature>
<accession>A0A6J3YQ84</accession>
<proteinExistence type="inferred from homology"/>
<evidence type="ECO:0000256" key="3">
    <source>
        <dbReference type="ARBA" id="ARBA00015944"/>
    </source>
</evidence>
<protein>
    <recommendedName>
        <fullName evidence="3 8">Cytochrome c oxidase subunit 3</fullName>
    </recommendedName>
</protein>
<dbReference type="GO" id="GO:0019646">
    <property type="term" value="P:aerobic electron transport chain"/>
    <property type="evidence" value="ECO:0007669"/>
    <property type="project" value="InterPro"/>
</dbReference>
<comment type="subcellular location">
    <subcellularLocation>
        <location evidence="1">Membrane</location>
        <topology evidence="1">Multi-pass membrane protein</topology>
    </subcellularLocation>
</comment>
<dbReference type="Pfam" id="PF00510">
    <property type="entry name" value="COX3"/>
    <property type="match status" value="1"/>
</dbReference>
<name>A0A6J3YQ84_9TREM</name>
<dbReference type="GO" id="GO:0016020">
    <property type="term" value="C:membrane"/>
    <property type="evidence" value="ECO:0007669"/>
    <property type="project" value="UniProtKB-SubCell"/>
</dbReference>
<keyword evidence="6 9" id="KW-1133">Transmembrane helix</keyword>
<keyword evidence="4 8" id="KW-0812">Transmembrane</keyword>
<evidence type="ECO:0000256" key="6">
    <source>
        <dbReference type="ARBA" id="ARBA00022989"/>
    </source>
</evidence>
<dbReference type="GO" id="GO:0004129">
    <property type="term" value="F:cytochrome-c oxidase activity"/>
    <property type="evidence" value="ECO:0007669"/>
    <property type="project" value="InterPro"/>
</dbReference>
<feature type="transmembrane region" description="Helical" evidence="9">
    <location>
        <begin position="164"/>
        <end position="186"/>
    </location>
</feature>
<feature type="transmembrane region" description="Helical" evidence="9">
    <location>
        <begin position="198"/>
        <end position="217"/>
    </location>
</feature>
<reference evidence="11" key="1">
    <citation type="journal article" date="2018" name="Int. J. Parasitol.">
        <title>Validity of the Diplostomoidea and Diplostomida (Digenea, Platyhelminthes) upheld in phylogenomic analysis.</title>
        <authorList>
            <person name="Locke S.A."/>
            <person name="Van Dam A."/>
            <person name="Caffara M."/>
            <person name="Pinto H.A."/>
            <person name="Lopez-Hernandez D."/>
            <person name="Blanar C.A."/>
        </authorList>
    </citation>
    <scope>NUCLEOTIDE SEQUENCE</scope>
    <source>
        <strain evidence="11">C.IN.FKY.Tm.3115.1</strain>
    </source>
</reference>
<evidence type="ECO:0000256" key="4">
    <source>
        <dbReference type="ARBA" id="ARBA00022692"/>
    </source>
</evidence>
<organism evidence="11">
    <name type="scientific">Cardiocephaloides medioconiger</name>
    <dbReference type="NCBI Taxonomy" id="1354361"/>
    <lineage>
        <taxon>Eukaryota</taxon>
        <taxon>Metazoa</taxon>
        <taxon>Spiralia</taxon>
        <taxon>Lophotrochozoa</taxon>
        <taxon>Platyhelminthes</taxon>
        <taxon>Trematoda</taxon>
        <taxon>Digenea</taxon>
        <taxon>Diplostomida</taxon>
        <taxon>Diplostomoidea</taxon>
        <taxon>Strigeidae</taxon>
        <taxon>Cardiocephaloides</taxon>
    </lineage>
</organism>
<feature type="domain" description="Heme-copper oxidase subunit III family profile" evidence="10">
    <location>
        <begin position="1"/>
        <end position="220"/>
    </location>
</feature>
<evidence type="ECO:0000256" key="5">
    <source>
        <dbReference type="ARBA" id="ARBA00022967"/>
    </source>
</evidence>
<dbReference type="InterPro" id="IPR013833">
    <property type="entry name" value="Cyt_c_oxidase_su3_a-hlx"/>
</dbReference>
<dbReference type="AlphaFoldDB" id="A0A6J3YQ84"/>
<dbReference type="InterPro" id="IPR035973">
    <property type="entry name" value="Cyt_c_oxidase_su3-like_sf"/>
</dbReference>
<feature type="transmembrane region" description="Helical" evidence="9">
    <location>
        <begin position="124"/>
        <end position="144"/>
    </location>
</feature>
<dbReference type="Gene3D" id="1.20.120.80">
    <property type="entry name" value="Cytochrome c oxidase, subunit III, four-helix bundle"/>
    <property type="match status" value="1"/>
</dbReference>
<feature type="transmembrane region" description="Helical" evidence="9">
    <location>
        <begin position="97"/>
        <end position="117"/>
    </location>
</feature>
<evidence type="ECO:0000256" key="1">
    <source>
        <dbReference type="ARBA" id="ARBA00004141"/>
    </source>
</evidence>
<keyword evidence="5" id="KW-1278">Translocase</keyword>
<feature type="transmembrane region" description="Helical" evidence="9">
    <location>
        <begin position="54"/>
        <end position="77"/>
    </location>
</feature>
<geneLocation type="mitochondrion" evidence="11"/>
<keyword evidence="8 11" id="KW-0496">Mitochondrion</keyword>
<comment type="function">
    <text evidence="8">Component of the cytochrome c oxidase, the last enzyme in the mitochondrial electron transport chain which drives oxidative phosphorylation. The respiratory chain contains 3 multisubunit complexes succinate dehydrogenase (complex II, CII), ubiquinol-cytochrome c oxidoreductase (cytochrome b-c1 complex, complex III, CIII) and cytochrome c oxidase (complex IV, CIV), that cooperate to transfer electrons derived from NADH and succinate to molecular oxygen, creating an electrochemical gradient over the inner membrane that drives transmembrane transport and the ATP synthase. Cytochrome c oxidase is the component of the respiratory chain that catalyzes the reduction of oxygen to water. Electrons originating from reduced cytochrome c in the intermembrane space (IMS) are transferred via the dinuclear copper A center (CU(A)) of subunit 2 and heme A of subunit 1 to the active site in subunit 1, a binuclear center (BNC) formed by heme A3 and copper B (CU(B)). The BNC reduces molecular oxygen to 2 water molecules using 4 electrons from cytochrome c in the IMS and 4 protons from the mitochondrial matrix.</text>
</comment>
<evidence type="ECO:0000256" key="8">
    <source>
        <dbReference type="RuleBase" id="RU003375"/>
    </source>
</evidence>
<evidence type="ECO:0000313" key="11">
    <source>
        <dbReference type="EMBL" id="AYH51362.2"/>
    </source>
</evidence>
<evidence type="ECO:0000259" key="10">
    <source>
        <dbReference type="PROSITE" id="PS50253"/>
    </source>
</evidence>
<dbReference type="EMBL" id="MH536508">
    <property type="protein sequence ID" value="AYH51362.2"/>
    <property type="molecule type" value="Genomic_DNA"/>
</dbReference>
<keyword evidence="7 9" id="KW-0472">Membrane</keyword>
<evidence type="ECO:0000256" key="2">
    <source>
        <dbReference type="ARBA" id="ARBA00010581"/>
    </source>
</evidence>
<dbReference type="PANTHER" id="PTHR11403:SF7">
    <property type="entry name" value="CYTOCHROME C OXIDASE SUBUNIT 3"/>
    <property type="match status" value="1"/>
</dbReference>
<dbReference type="PANTHER" id="PTHR11403">
    <property type="entry name" value="CYTOCHROME C OXIDASE SUBUNIT III"/>
    <property type="match status" value="1"/>
</dbReference>
<dbReference type="InterPro" id="IPR000298">
    <property type="entry name" value="Cyt_c_oxidase-like_su3"/>
</dbReference>
<dbReference type="InterPro" id="IPR024791">
    <property type="entry name" value="Cyt_c/ubiquinol_Oxase_su3"/>
</dbReference>
<gene>
    <name evidence="11" type="primary">COX3</name>
</gene>
<dbReference type="SUPFAM" id="SSF81452">
    <property type="entry name" value="Cytochrome c oxidase subunit III-like"/>
    <property type="match status" value="1"/>
</dbReference>
<dbReference type="PROSITE" id="PS50253">
    <property type="entry name" value="COX3"/>
    <property type="match status" value="1"/>
</dbReference>
<comment type="similarity">
    <text evidence="2 8">Belongs to the cytochrome c oxidase subunit 3 family.</text>
</comment>
<evidence type="ECO:0000256" key="9">
    <source>
        <dbReference type="SAM" id="Phobius"/>
    </source>
</evidence>
<sequence length="227" mass="26781">MSLVPLYSSWGIMLFVVSVFLWKLVGVWAFFIYILFSIVLLIKEVGMVDSNHNFGFLVFIFTEILTFVSLFVISHYSMPEGLFDDIEYISEFDEFPLLGSIILLSSSILVTGFHFNYGLDYCNWYLFFGILLGCCFMLVQFFEFNESSFYFVDCPYYVVAYSTVGLHFMHVFGGVSVLIIIFCLGYQTFSRFYVEMSIWYWHFVDYVWLLVFIVFYYPATLWLPLFI</sequence>
<evidence type="ECO:0000256" key="7">
    <source>
        <dbReference type="ARBA" id="ARBA00023136"/>
    </source>
</evidence>